<evidence type="ECO:0000313" key="3">
    <source>
        <dbReference type="Proteomes" id="UP000673383"/>
    </source>
</evidence>
<dbReference type="EMBL" id="JAFICZ010000001">
    <property type="protein sequence ID" value="MBP1298201.1"/>
    <property type="molecule type" value="Genomic_DNA"/>
</dbReference>
<reference evidence="2" key="1">
    <citation type="submission" date="2021-02" db="EMBL/GenBank/DDBJ databases">
        <title>Genomic Encyclopedia of Type Strains, Phase IV (KMG-V): Genome sequencing to study the core and pangenomes of soil and plant-associated prokaryotes.</title>
        <authorList>
            <person name="Whitman W."/>
        </authorList>
    </citation>
    <scope>NUCLEOTIDE SEQUENCE</scope>
    <source>
        <strain evidence="2">USDA 406</strain>
    </source>
</reference>
<organism evidence="2 3">
    <name type="scientific">Bradyrhizobium elkanii</name>
    <dbReference type="NCBI Taxonomy" id="29448"/>
    <lineage>
        <taxon>Bacteria</taxon>
        <taxon>Pseudomonadati</taxon>
        <taxon>Pseudomonadota</taxon>
        <taxon>Alphaproteobacteria</taxon>
        <taxon>Hyphomicrobiales</taxon>
        <taxon>Nitrobacteraceae</taxon>
        <taxon>Bradyrhizobium</taxon>
    </lineage>
</organism>
<feature type="region of interest" description="Disordered" evidence="1">
    <location>
        <begin position="28"/>
        <end position="55"/>
    </location>
</feature>
<comment type="caution">
    <text evidence="2">The sequence shown here is derived from an EMBL/GenBank/DDBJ whole genome shotgun (WGS) entry which is preliminary data.</text>
</comment>
<gene>
    <name evidence="2" type="ORF">JOH49_007954</name>
</gene>
<dbReference type="AlphaFoldDB" id="A0A8I1YE72"/>
<evidence type="ECO:0000313" key="2">
    <source>
        <dbReference type="EMBL" id="MBP1298201.1"/>
    </source>
</evidence>
<accession>A0A8I1YE72</accession>
<protein>
    <submittedName>
        <fullName evidence="2">Uncharacterized protein</fullName>
    </submittedName>
</protein>
<name>A0A8I1YE72_BRAEL</name>
<evidence type="ECO:0000256" key="1">
    <source>
        <dbReference type="SAM" id="MobiDB-lite"/>
    </source>
</evidence>
<dbReference type="Proteomes" id="UP000673383">
    <property type="component" value="Unassembled WGS sequence"/>
</dbReference>
<sequence>MIARPSQRQIGQHHVLVGQLVEPRGVGGSIDAASRRQHDALGRAGRSRGVEDDSDVRTVAGPNGFIDPFAKRWVGCKRGAAVIDDIADRDQSTAIVAVDSARFVVDNPVELRQSVGHRQDLVDLLLVLRCDHRRLGVSENKSKLISHSIGVDRNGDCAQRLRCHHGPVKLGPIGADYRNCLARPQAKAMQAGGVATYDLGNLSPGPALPDAKILMPERWPRAKLCRVSQQQFGKRVIRSAAGHVGLDPKTEALVRSCYGDACSIFG</sequence>
<proteinExistence type="predicted"/>